<evidence type="ECO:0000313" key="5">
    <source>
        <dbReference type="EMBL" id="SHO48835.1"/>
    </source>
</evidence>
<accession>A0A1M7Y868</accession>
<feature type="domain" description="HTH araC/xylS-type" evidence="4">
    <location>
        <begin position="180"/>
        <end position="277"/>
    </location>
</feature>
<protein>
    <submittedName>
        <fullName evidence="5">AraC-type DNA-binding protein</fullName>
    </submittedName>
</protein>
<dbReference type="PANTHER" id="PTHR43280:SF2">
    <property type="entry name" value="HTH-TYPE TRANSCRIPTIONAL REGULATOR EXSA"/>
    <property type="match status" value="1"/>
</dbReference>
<dbReference type="EMBL" id="FRFD01000005">
    <property type="protein sequence ID" value="SHO48835.1"/>
    <property type="molecule type" value="Genomic_DNA"/>
</dbReference>
<keyword evidence="3" id="KW-0804">Transcription</keyword>
<dbReference type="SUPFAM" id="SSF51215">
    <property type="entry name" value="Regulatory protein AraC"/>
    <property type="match status" value="1"/>
</dbReference>
<dbReference type="GO" id="GO:0043565">
    <property type="term" value="F:sequence-specific DNA binding"/>
    <property type="evidence" value="ECO:0007669"/>
    <property type="project" value="InterPro"/>
</dbReference>
<evidence type="ECO:0000256" key="3">
    <source>
        <dbReference type="ARBA" id="ARBA00023163"/>
    </source>
</evidence>
<dbReference type="InterPro" id="IPR018060">
    <property type="entry name" value="HTH_AraC"/>
</dbReference>
<dbReference type="Pfam" id="PF02311">
    <property type="entry name" value="AraC_binding"/>
    <property type="match status" value="1"/>
</dbReference>
<dbReference type="SMART" id="SM00342">
    <property type="entry name" value="HTH_ARAC"/>
    <property type="match status" value="1"/>
</dbReference>
<keyword evidence="1" id="KW-0805">Transcription regulation</keyword>
<gene>
    <name evidence="5" type="ORF">SAMN02745217_02056</name>
</gene>
<dbReference type="Pfam" id="PF12833">
    <property type="entry name" value="HTH_18"/>
    <property type="match status" value="1"/>
</dbReference>
<keyword evidence="2 5" id="KW-0238">DNA-binding</keyword>
<sequence>MEQLSYEFVKMSNDKLPVKILHNYTNESYKGCVLHWHEQLEFYYVISGGVFILCNGRQGWLKEGEIGCINWCEPHRGARFLDNTEHYIIQIDLEKLLESSSFSPGSVYLRYIPTFLGRDSVLAAFFQEIIQEYFKQEEGYELQIYGTLWHILSYLLRSFMLADKDKTEDNPSGITLELTKKILFFIASHYKDKLTLKQIAEEAGLSESYMCRIFKKHTGFTVLDYRNEIRCERAAVFISNGVPVNEAGFLVGFDDYNYFSRMFRRKRGISPVNYKKTL</sequence>
<dbReference type="InterPro" id="IPR003313">
    <property type="entry name" value="AraC-bd"/>
</dbReference>
<dbReference type="RefSeq" id="WP_073588740.1">
    <property type="nucleotide sequence ID" value="NZ_FRFD01000005.1"/>
</dbReference>
<dbReference type="AlphaFoldDB" id="A0A1M7Y868"/>
<dbReference type="PROSITE" id="PS01124">
    <property type="entry name" value="HTH_ARAC_FAMILY_2"/>
    <property type="match status" value="1"/>
</dbReference>
<dbReference type="GO" id="GO:0003700">
    <property type="term" value="F:DNA-binding transcription factor activity"/>
    <property type="evidence" value="ECO:0007669"/>
    <property type="project" value="InterPro"/>
</dbReference>
<dbReference type="InterPro" id="IPR009057">
    <property type="entry name" value="Homeodomain-like_sf"/>
</dbReference>
<evidence type="ECO:0000256" key="1">
    <source>
        <dbReference type="ARBA" id="ARBA00023015"/>
    </source>
</evidence>
<name>A0A1M7Y868_9FIRM</name>
<evidence type="ECO:0000259" key="4">
    <source>
        <dbReference type="PROSITE" id="PS01124"/>
    </source>
</evidence>
<reference evidence="5 6" key="1">
    <citation type="submission" date="2016-12" db="EMBL/GenBank/DDBJ databases">
        <authorList>
            <person name="Song W.-J."/>
            <person name="Kurnit D.M."/>
        </authorList>
    </citation>
    <scope>NUCLEOTIDE SEQUENCE [LARGE SCALE GENOMIC DNA]</scope>
    <source>
        <strain evidence="5 6">DSM 12503</strain>
    </source>
</reference>
<organism evidence="5 6">
    <name type="scientific">Anaerocolumna xylanovorans DSM 12503</name>
    <dbReference type="NCBI Taxonomy" id="1121345"/>
    <lineage>
        <taxon>Bacteria</taxon>
        <taxon>Bacillati</taxon>
        <taxon>Bacillota</taxon>
        <taxon>Clostridia</taxon>
        <taxon>Lachnospirales</taxon>
        <taxon>Lachnospiraceae</taxon>
        <taxon>Anaerocolumna</taxon>
    </lineage>
</organism>
<proteinExistence type="predicted"/>
<keyword evidence="6" id="KW-1185">Reference proteome</keyword>
<dbReference type="SUPFAM" id="SSF46689">
    <property type="entry name" value="Homeodomain-like"/>
    <property type="match status" value="2"/>
</dbReference>
<dbReference type="STRING" id="1121345.SAMN02745217_02056"/>
<dbReference type="InterPro" id="IPR037923">
    <property type="entry name" value="HTH-like"/>
</dbReference>
<evidence type="ECO:0000256" key="2">
    <source>
        <dbReference type="ARBA" id="ARBA00023125"/>
    </source>
</evidence>
<dbReference type="PANTHER" id="PTHR43280">
    <property type="entry name" value="ARAC-FAMILY TRANSCRIPTIONAL REGULATOR"/>
    <property type="match status" value="1"/>
</dbReference>
<dbReference type="Gene3D" id="1.10.10.60">
    <property type="entry name" value="Homeodomain-like"/>
    <property type="match status" value="2"/>
</dbReference>
<evidence type="ECO:0000313" key="6">
    <source>
        <dbReference type="Proteomes" id="UP000184612"/>
    </source>
</evidence>
<dbReference type="Proteomes" id="UP000184612">
    <property type="component" value="Unassembled WGS sequence"/>
</dbReference>
<dbReference type="OrthoDB" id="9791615at2"/>